<gene>
    <name evidence="1" type="ORF">LOY88_006465</name>
</gene>
<proteinExistence type="predicted"/>
<reference evidence="1" key="1">
    <citation type="journal article" date="2022" name="bioRxiv">
        <title>Population genetic analysis of Ophidiomyces ophidiicola, the causative agent of snake fungal disease, indicates recent introductions to the USA.</title>
        <authorList>
            <person name="Ladner J.T."/>
            <person name="Palmer J.M."/>
            <person name="Ettinger C.L."/>
            <person name="Stajich J.E."/>
            <person name="Farrell T.M."/>
            <person name="Glorioso B.M."/>
            <person name="Lawson B."/>
            <person name="Price S.J."/>
            <person name="Stengle A.G."/>
            <person name="Grear D.A."/>
            <person name="Lorch J.M."/>
        </authorList>
    </citation>
    <scope>NUCLEOTIDE SEQUENCE</scope>
    <source>
        <strain evidence="1">NWHC 24266-5</strain>
    </source>
</reference>
<dbReference type="EMBL" id="JALBCA010000157">
    <property type="protein sequence ID" value="KAI2381930.1"/>
    <property type="molecule type" value="Genomic_DNA"/>
</dbReference>
<sequence>MKFSNAIVISALAACSQVAAHGTITLIKGANGVNMPGLTVVDGTPRGCASAACGAQKDTSIIRDAEMGSSRASTLGRTSYGAVDPAAVMQAYMGRAKTRRHAPRQLLNNLASAITGPAGAVLNGFQDIVGNTPLSGVMDGIQGGAARMGGGQMTPKGVMEGGVGEYSGKGQSAGLPTAASDGTITMTYHQVSRRAYASQHFIRSKYANMCFSSLQVNQDGAGPLTAEIDPSSGGSDPKAFQKAQVIKNVPGAAGFSTASNSDYEIQIKMPDGMKCTGELGGAKNVCVARVRNTAISGPFGGGAAFTQ</sequence>
<comment type="caution">
    <text evidence="1">The sequence shown here is derived from an EMBL/GenBank/DDBJ whole genome shotgun (WGS) entry which is preliminary data.</text>
</comment>
<accession>A0ACB8UMV9</accession>
<organism evidence="1">
    <name type="scientific">Ophidiomyces ophidiicola</name>
    <dbReference type="NCBI Taxonomy" id="1387563"/>
    <lineage>
        <taxon>Eukaryota</taxon>
        <taxon>Fungi</taxon>
        <taxon>Dikarya</taxon>
        <taxon>Ascomycota</taxon>
        <taxon>Pezizomycotina</taxon>
        <taxon>Eurotiomycetes</taxon>
        <taxon>Eurotiomycetidae</taxon>
        <taxon>Onygenales</taxon>
        <taxon>Onygenaceae</taxon>
        <taxon>Ophidiomyces</taxon>
    </lineage>
</organism>
<protein>
    <submittedName>
        <fullName evidence="1">Uncharacterized protein</fullName>
    </submittedName>
</protein>
<evidence type="ECO:0000313" key="1">
    <source>
        <dbReference type="EMBL" id="KAI2381930.1"/>
    </source>
</evidence>
<name>A0ACB8UMV9_9EURO</name>